<proteinExistence type="inferred from homology"/>
<dbReference type="Proteomes" id="UP001176940">
    <property type="component" value="Unassembled WGS sequence"/>
</dbReference>
<protein>
    <recommendedName>
        <fullName evidence="11">G-protein coupled receptors family 1 profile domain-containing protein</fullName>
    </recommendedName>
</protein>
<keyword evidence="2" id="KW-1003">Cell membrane</keyword>
<dbReference type="EMBL" id="CAUEEQ010078357">
    <property type="protein sequence ID" value="CAJ0967483.1"/>
    <property type="molecule type" value="Genomic_DNA"/>
</dbReference>
<reference evidence="12" key="1">
    <citation type="submission" date="2023-07" db="EMBL/GenBank/DDBJ databases">
        <authorList>
            <person name="Stuckert A."/>
        </authorList>
    </citation>
    <scope>NUCLEOTIDE SEQUENCE</scope>
</reference>
<feature type="transmembrane region" description="Helical" evidence="10">
    <location>
        <begin position="279"/>
        <end position="298"/>
    </location>
</feature>
<dbReference type="Pfam" id="PF00001">
    <property type="entry name" value="7tm_1"/>
    <property type="match status" value="1"/>
</dbReference>
<evidence type="ECO:0000256" key="5">
    <source>
        <dbReference type="ARBA" id="ARBA00023040"/>
    </source>
</evidence>
<comment type="similarity">
    <text evidence="9">Belongs to the G-protein coupled receptor 1 family.</text>
</comment>
<feature type="transmembrane region" description="Helical" evidence="10">
    <location>
        <begin position="152"/>
        <end position="169"/>
    </location>
</feature>
<keyword evidence="8 9" id="KW-0807">Transducer</keyword>
<keyword evidence="6 10" id="KW-0472">Membrane</keyword>
<evidence type="ECO:0000313" key="13">
    <source>
        <dbReference type="Proteomes" id="UP001176940"/>
    </source>
</evidence>
<evidence type="ECO:0000256" key="6">
    <source>
        <dbReference type="ARBA" id="ARBA00023136"/>
    </source>
</evidence>
<evidence type="ECO:0000256" key="10">
    <source>
        <dbReference type="SAM" id="Phobius"/>
    </source>
</evidence>
<evidence type="ECO:0000256" key="8">
    <source>
        <dbReference type="ARBA" id="ARBA00023224"/>
    </source>
</evidence>
<keyword evidence="4 10" id="KW-1133">Transmembrane helix</keyword>
<evidence type="ECO:0000256" key="4">
    <source>
        <dbReference type="ARBA" id="ARBA00022989"/>
    </source>
</evidence>
<gene>
    <name evidence="12" type="ORF">RIMI_LOCUS22256352</name>
</gene>
<sequence>MELRSEQVSDIISSGPEMARIQVGNLQLCPTDVAELSRSLADTGDSNDNTNPDKRVESDFCEKPDGFLGTIQTIFFPVTFLFILVVGLSLNLPVMWILVARIKRWSRSTIFLFNLVLADVTWILCLPFLIHYHFNQLHWIFGDGLCKLTRTVYHTSYYCSVYFVTCLSMDRYLAIVHPLKSLRLLKKHQSLIICLSIWAATFLSSIPIPFFAGTEICENNKTICTNYVFSPYTHVTLPYSLLSTAIGCLLPFVSLCYCYCSSVGELRRVEMHRLRRRDLLTKLMCSALVIFAVLYLPYHASRNTCILLRTFGPYAPPVIQRADALFFIEMAVCSLNSCVNPLFCFLAGGDFREQVCKIAHSVPPFKKWRLGSKKSAVCPT</sequence>
<feature type="transmembrane region" description="Helical" evidence="10">
    <location>
        <begin position="190"/>
        <end position="212"/>
    </location>
</feature>
<dbReference type="PROSITE" id="PS50262">
    <property type="entry name" value="G_PROTEIN_RECEP_F1_2"/>
    <property type="match status" value="1"/>
</dbReference>
<evidence type="ECO:0000256" key="7">
    <source>
        <dbReference type="ARBA" id="ARBA00023170"/>
    </source>
</evidence>
<dbReference type="SUPFAM" id="SSF81321">
    <property type="entry name" value="Family A G protein-coupled receptor-like"/>
    <property type="match status" value="1"/>
</dbReference>
<dbReference type="PANTHER" id="PTHR24231:SF2">
    <property type="entry name" value="P2Y PURINOCEPTOR 1"/>
    <property type="match status" value="1"/>
</dbReference>
<evidence type="ECO:0000259" key="11">
    <source>
        <dbReference type="PROSITE" id="PS50262"/>
    </source>
</evidence>
<dbReference type="PANTHER" id="PTHR24231">
    <property type="entry name" value="PURINOCEPTOR-RELATED G-PROTEIN COUPLED RECEPTOR"/>
    <property type="match status" value="1"/>
</dbReference>
<comment type="subcellular location">
    <subcellularLocation>
        <location evidence="1">Cell membrane</location>
        <topology evidence="1">Multi-pass membrane protein</topology>
    </subcellularLocation>
</comment>
<evidence type="ECO:0000256" key="3">
    <source>
        <dbReference type="ARBA" id="ARBA00022692"/>
    </source>
</evidence>
<dbReference type="PRINTS" id="PR01157">
    <property type="entry name" value="P2YPURNOCPTR"/>
</dbReference>
<organism evidence="12 13">
    <name type="scientific">Ranitomeya imitator</name>
    <name type="common">mimic poison frog</name>
    <dbReference type="NCBI Taxonomy" id="111125"/>
    <lineage>
        <taxon>Eukaryota</taxon>
        <taxon>Metazoa</taxon>
        <taxon>Chordata</taxon>
        <taxon>Craniata</taxon>
        <taxon>Vertebrata</taxon>
        <taxon>Euteleostomi</taxon>
        <taxon>Amphibia</taxon>
        <taxon>Batrachia</taxon>
        <taxon>Anura</taxon>
        <taxon>Neobatrachia</taxon>
        <taxon>Hyloidea</taxon>
        <taxon>Dendrobatidae</taxon>
        <taxon>Dendrobatinae</taxon>
        <taxon>Ranitomeya</taxon>
    </lineage>
</organism>
<feature type="transmembrane region" description="Helical" evidence="10">
    <location>
        <begin position="111"/>
        <end position="132"/>
    </location>
</feature>
<keyword evidence="3 9" id="KW-0812">Transmembrane</keyword>
<dbReference type="Gene3D" id="1.20.1070.10">
    <property type="entry name" value="Rhodopsin 7-helix transmembrane proteins"/>
    <property type="match status" value="1"/>
</dbReference>
<evidence type="ECO:0000256" key="9">
    <source>
        <dbReference type="RuleBase" id="RU000688"/>
    </source>
</evidence>
<dbReference type="InterPro" id="IPR000276">
    <property type="entry name" value="GPCR_Rhodpsn"/>
</dbReference>
<dbReference type="PRINTS" id="PR00237">
    <property type="entry name" value="GPCRRHODOPSN"/>
</dbReference>
<feature type="domain" description="G-protein coupled receptors family 1 profile" evidence="11">
    <location>
        <begin position="90"/>
        <end position="344"/>
    </location>
</feature>
<evidence type="ECO:0000256" key="1">
    <source>
        <dbReference type="ARBA" id="ARBA00004651"/>
    </source>
</evidence>
<feature type="transmembrane region" description="Helical" evidence="10">
    <location>
        <begin position="239"/>
        <end position="259"/>
    </location>
</feature>
<keyword evidence="7 9" id="KW-0675">Receptor</keyword>
<accession>A0ABN9MM60</accession>
<feature type="transmembrane region" description="Helical" evidence="10">
    <location>
        <begin position="74"/>
        <end position="99"/>
    </location>
</feature>
<evidence type="ECO:0000313" key="12">
    <source>
        <dbReference type="EMBL" id="CAJ0967483.1"/>
    </source>
</evidence>
<dbReference type="InterPro" id="IPR017452">
    <property type="entry name" value="GPCR_Rhodpsn_7TM"/>
</dbReference>
<keyword evidence="5 9" id="KW-0297">G-protein coupled receptor</keyword>
<comment type="caution">
    <text evidence="12">The sequence shown here is derived from an EMBL/GenBank/DDBJ whole genome shotgun (WGS) entry which is preliminary data.</text>
</comment>
<keyword evidence="13" id="KW-1185">Reference proteome</keyword>
<name>A0ABN9MM60_9NEOB</name>
<evidence type="ECO:0000256" key="2">
    <source>
        <dbReference type="ARBA" id="ARBA00022475"/>
    </source>
</evidence>
<dbReference type="PROSITE" id="PS00237">
    <property type="entry name" value="G_PROTEIN_RECEP_F1_1"/>
    <property type="match status" value="1"/>
</dbReference>